<dbReference type="EMBL" id="KL198219">
    <property type="protein sequence ID" value="KDQ05637.1"/>
    <property type="molecule type" value="Genomic_DNA"/>
</dbReference>
<protein>
    <submittedName>
        <fullName evidence="2">Uncharacterized protein</fullName>
    </submittedName>
</protein>
<name>A0A067M180_BOTB1</name>
<reference evidence="3" key="1">
    <citation type="journal article" date="2014" name="Proc. Natl. Acad. Sci. U.S.A.">
        <title>Extensive sampling of basidiomycete genomes demonstrates inadequacy of the white-rot/brown-rot paradigm for wood decay fungi.</title>
        <authorList>
            <person name="Riley R."/>
            <person name="Salamov A.A."/>
            <person name="Brown D.W."/>
            <person name="Nagy L.G."/>
            <person name="Floudas D."/>
            <person name="Held B.W."/>
            <person name="Levasseur A."/>
            <person name="Lombard V."/>
            <person name="Morin E."/>
            <person name="Otillar R."/>
            <person name="Lindquist E.A."/>
            <person name="Sun H."/>
            <person name="LaButti K.M."/>
            <person name="Schmutz J."/>
            <person name="Jabbour D."/>
            <person name="Luo H."/>
            <person name="Baker S.E."/>
            <person name="Pisabarro A.G."/>
            <person name="Walton J.D."/>
            <person name="Blanchette R.A."/>
            <person name="Henrissat B."/>
            <person name="Martin F."/>
            <person name="Cullen D."/>
            <person name="Hibbett D.S."/>
            <person name="Grigoriev I.V."/>
        </authorList>
    </citation>
    <scope>NUCLEOTIDE SEQUENCE [LARGE SCALE GENOMIC DNA]</scope>
    <source>
        <strain evidence="3">FD-172 SS1</strain>
    </source>
</reference>
<dbReference type="AlphaFoldDB" id="A0A067M180"/>
<gene>
    <name evidence="2" type="ORF">BOTBODRAFT_334524</name>
</gene>
<dbReference type="HOGENOM" id="CLU_2385856_0_0_1"/>
<evidence type="ECO:0000313" key="2">
    <source>
        <dbReference type="EMBL" id="KDQ05637.1"/>
    </source>
</evidence>
<dbReference type="Proteomes" id="UP000027195">
    <property type="component" value="Unassembled WGS sequence"/>
</dbReference>
<proteinExistence type="predicted"/>
<evidence type="ECO:0000313" key="3">
    <source>
        <dbReference type="Proteomes" id="UP000027195"/>
    </source>
</evidence>
<organism evidence="2 3">
    <name type="scientific">Botryobasidium botryosum (strain FD-172 SS1)</name>
    <dbReference type="NCBI Taxonomy" id="930990"/>
    <lineage>
        <taxon>Eukaryota</taxon>
        <taxon>Fungi</taxon>
        <taxon>Dikarya</taxon>
        <taxon>Basidiomycota</taxon>
        <taxon>Agaricomycotina</taxon>
        <taxon>Agaricomycetes</taxon>
        <taxon>Cantharellales</taxon>
        <taxon>Botryobasidiaceae</taxon>
        <taxon>Botryobasidium</taxon>
    </lineage>
</organism>
<evidence type="ECO:0000256" key="1">
    <source>
        <dbReference type="SAM" id="MobiDB-lite"/>
    </source>
</evidence>
<keyword evidence="3" id="KW-1185">Reference proteome</keyword>
<sequence>MSFRFHQNGHAVNTPPGFKVTNVPGIAYADTLMPQGTTMLSMEVSVMLDRVPKGDKRYMAMQEARYRIDRPNKPGFSSKTPCYGQAVPSPLSHR</sequence>
<dbReference type="InParanoid" id="A0A067M180"/>
<accession>A0A067M180</accession>
<feature type="region of interest" description="Disordered" evidence="1">
    <location>
        <begin position="69"/>
        <end position="94"/>
    </location>
</feature>